<dbReference type="Gene3D" id="3.30.450.40">
    <property type="match status" value="1"/>
</dbReference>
<name>A0A5E4WNZ9_9BURK</name>
<dbReference type="SUPFAM" id="SSF46785">
    <property type="entry name" value="Winged helix' DNA-binding domain"/>
    <property type="match status" value="1"/>
</dbReference>
<dbReference type="Pfam" id="PF03444">
    <property type="entry name" value="WHD_HrcA"/>
    <property type="match status" value="1"/>
</dbReference>
<evidence type="ECO:0000259" key="6">
    <source>
        <dbReference type="Pfam" id="PF01628"/>
    </source>
</evidence>
<feature type="domain" description="Winged helix-turn-helix transcription repressor HrcA DNA-binding" evidence="7">
    <location>
        <begin position="28"/>
        <end position="99"/>
    </location>
</feature>
<dbReference type="PANTHER" id="PTHR34824:SF1">
    <property type="entry name" value="HEAT-INDUCIBLE TRANSCRIPTION REPRESSOR HRCA"/>
    <property type="match status" value="1"/>
</dbReference>
<evidence type="ECO:0000256" key="4">
    <source>
        <dbReference type="ARBA" id="ARBA00023163"/>
    </source>
</evidence>
<dbReference type="InterPro" id="IPR036390">
    <property type="entry name" value="WH_DNA-bd_sf"/>
</dbReference>
<dbReference type="AlphaFoldDB" id="A0A5E4WNZ9"/>
<evidence type="ECO:0000256" key="2">
    <source>
        <dbReference type="ARBA" id="ARBA00023015"/>
    </source>
</evidence>
<keyword evidence="3 5" id="KW-0346">Stress response</keyword>
<accession>A0A5E4WNZ9</accession>
<dbReference type="Gene3D" id="3.30.390.60">
    <property type="entry name" value="Heat-inducible transcription repressor hrca homolog, domain 3"/>
    <property type="match status" value="1"/>
</dbReference>
<dbReference type="GO" id="GO:0045892">
    <property type="term" value="P:negative regulation of DNA-templated transcription"/>
    <property type="evidence" value="ECO:0007669"/>
    <property type="project" value="UniProtKB-UniRule"/>
</dbReference>
<dbReference type="PIRSF" id="PIRSF005485">
    <property type="entry name" value="HrcA"/>
    <property type="match status" value="1"/>
</dbReference>
<organism evidence="8 9">
    <name type="scientific">Pandoraea pneumonica</name>
    <dbReference type="NCBI Taxonomy" id="2508299"/>
    <lineage>
        <taxon>Bacteria</taxon>
        <taxon>Pseudomonadati</taxon>
        <taxon>Pseudomonadota</taxon>
        <taxon>Betaproteobacteria</taxon>
        <taxon>Burkholderiales</taxon>
        <taxon>Burkholderiaceae</taxon>
        <taxon>Pandoraea</taxon>
    </lineage>
</organism>
<comment type="similarity">
    <text evidence="5">Belongs to the HrcA family.</text>
</comment>
<evidence type="ECO:0000256" key="5">
    <source>
        <dbReference type="HAMAP-Rule" id="MF_00081"/>
    </source>
</evidence>
<dbReference type="EMBL" id="CABPSK010000003">
    <property type="protein sequence ID" value="VVE26261.1"/>
    <property type="molecule type" value="Genomic_DNA"/>
</dbReference>
<evidence type="ECO:0000256" key="1">
    <source>
        <dbReference type="ARBA" id="ARBA00022491"/>
    </source>
</evidence>
<dbReference type="Pfam" id="PF01628">
    <property type="entry name" value="HrcA"/>
    <property type="match status" value="1"/>
</dbReference>
<dbReference type="NCBIfam" id="TIGR00331">
    <property type="entry name" value="hrcA"/>
    <property type="match status" value="1"/>
</dbReference>
<sequence length="369" mass="40296">MSGCAIGPTGVRARRRVLSFRVTIFAMLDQRAQTLLKTLIERYIADGQPVGSRTLSRYSGLDLSPATIRNVMADLEALGFVASPHTSAGRIPTPRAYRLFVDTMLSVRPLEDAVHRLASQVQNRLQPAGPQQLVASAAQVLSNLSQFAGVVLTPRRSQVFRQIEFLRLSEKRVLLIIVTPDGDVQNRIILTEKDYSPAQLVEAGNYLNAHFGGQSFDDVRAYLRGELDALRSDMSALMQAAVDAGSDAMADTTREESVLISGERNLLGVEDLSSNMERLRKLFDVFESKTGLLQLLDVSSRAQGVQIFIGGESSLVPIEEMTVVTAPYEVDGEVVGTLGVIGPTRMAYERVIPIVDITAKLLSNALSQH</sequence>
<dbReference type="InterPro" id="IPR036388">
    <property type="entry name" value="WH-like_DNA-bd_sf"/>
</dbReference>
<dbReference type="InterPro" id="IPR002571">
    <property type="entry name" value="HrcA"/>
</dbReference>
<keyword evidence="9" id="KW-1185">Reference proteome</keyword>
<gene>
    <name evidence="5 8" type="primary">hrcA</name>
    <name evidence="8" type="ORF">PPN31114_03407</name>
</gene>
<comment type="function">
    <text evidence="5">Negative regulator of class I heat shock genes (grpE-dnaK-dnaJ and groELS operons). Prevents heat-shock induction of these operons.</text>
</comment>
<keyword evidence="4 5" id="KW-0804">Transcription</keyword>
<feature type="domain" description="Heat-inducible transcription repressor HrcA C-terminal" evidence="6">
    <location>
        <begin position="132"/>
        <end position="352"/>
    </location>
</feature>
<evidence type="ECO:0000259" key="7">
    <source>
        <dbReference type="Pfam" id="PF03444"/>
    </source>
</evidence>
<keyword evidence="2 5" id="KW-0805">Transcription regulation</keyword>
<reference evidence="8 9" key="1">
    <citation type="submission" date="2019-08" db="EMBL/GenBank/DDBJ databases">
        <authorList>
            <person name="Peeters C."/>
        </authorList>
    </citation>
    <scope>NUCLEOTIDE SEQUENCE [LARGE SCALE GENOMIC DNA]</scope>
    <source>
        <strain evidence="8 9">LMG 31114</strain>
    </source>
</reference>
<dbReference type="PANTHER" id="PTHR34824">
    <property type="entry name" value="HEAT-INDUCIBLE TRANSCRIPTION REPRESSOR HRCA"/>
    <property type="match status" value="1"/>
</dbReference>
<dbReference type="Proteomes" id="UP000366945">
    <property type="component" value="Unassembled WGS sequence"/>
</dbReference>
<protein>
    <recommendedName>
        <fullName evidence="5">Heat-inducible transcription repressor HrcA</fullName>
    </recommendedName>
</protein>
<evidence type="ECO:0000313" key="9">
    <source>
        <dbReference type="Proteomes" id="UP000366945"/>
    </source>
</evidence>
<dbReference type="GO" id="GO:0003677">
    <property type="term" value="F:DNA binding"/>
    <property type="evidence" value="ECO:0007669"/>
    <property type="project" value="InterPro"/>
</dbReference>
<dbReference type="HAMAP" id="MF_00081">
    <property type="entry name" value="HrcA"/>
    <property type="match status" value="1"/>
</dbReference>
<dbReference type="InterPro" id="IPR023120">
    <property type="entry name" value="WHTH_transcript_rep_HrcA_IDD"/>
</dbReference>
<dbReference type="InterPro" id="IPR029016">
    <property type="entry name" value="GAF-like_dom_sf"/>
</dbReference>
<dbReference type="SUPFAM" id="SSF55781">
    <property type="entry name" value="GAF domain-like"/>
    <property type="match status" value="1"/>
</dbReference>
<keyword evidence="1 5" id="KW-0678">Repressor</keyword>
<proteinExistence type="inferred from homology"/>
<evidence type="ECO:0000313" key="8">
    <source>
        <dbReference type="EMBL" id="VVE26261.1"/>
    </source>
</evidence>
<dbReference type="Gene3D" id="1.10.10.10">
    <property type="entry name" value="Winged helix-like DNA-binding domain superfamily/Winged helix DNA-binding domain"/>
    <property type="match status" value="1"/>
</dbReference>
<dbReference type="InterPro" id="IPR021153">
    <property type="entry name" value="HrcA_C"/>
</dbReference>
<evidence type="ECO:0000256" key="3">
    <source>
        <dbReference type="ARBA" id="ARBA00023016"/>
    </source>
</evidence>
<dbReference type="InterPro" id="IPR005104">
    <property type="entry name" value="WHTH_HrcA_DNA-bd"/>
</dbReference>